<dbReference type="AlphaFoldDB" id="A0A9R0JF46"/>
<dbReference type="InterPro" id="IPR004274">
    <property type="entry name" value="FCP1_dom"/>
</dbReference>
<gene>
    <name evidence="9" type="primary">LOC110805472</name>
</gene>
<name>A0A9R0JF46_SPIOL</name>
<protein>
    <recommendedName>
        <fullName evidence="2">protein-serine/threonine phosphatase</fullName>
        <ecNumber evidence="2">3.1.3.16</ecNumber>
    </recommendedName>
</protein>
<dbReference type="InterPro" id="IPR023214">
    <property type="entry name" value="HAD_sf"/>
</dbReference>
<evidence type="ECO:0000256" key="6">
    <source>
        <dbReference type="ARBA" id="ARBA00048336"/>
    </source>
</evidence>
<dbReference type="PANTHER" id="PTHR23081:SF36">
    <property type="entry name" value="RNA POLYMERASE II SUBUNIT A C-TERMINAL DOMAIN PHOSPHATASE"/>
    <property type="match status" value="1"/>
</dbReference>
<dbReference type="PANTHER" id="PTHR23081">
    <property type="entry name" value="RNA POLYMERASE II CTD PHOSPHATASE"/>
    <property type="match status" value="1"/>
</dbReference>
<dbReference type="Proteomes" id="UP000813463">
    <property type="component" value="Chromosome 1"/>
</dbReference>
<reference evidence="8" key="1">
    <citation type="journal article" date="2021" name="Nat. Commun.">
        <title>Genomic analyses provide insights into spinach domestication and the genetic basis of agronomic traits.</title>
        <authorList>
            <person name="Cai X."/>
            <person name="Sun X."/>
            <person name="Xu C."/>
            <person name="Sun H."/>
            <person name="Wang X."/>
            <person name="Ge C."/>
            <person name="Zhang Z."/>
            <person name="Wang Q."/>
            <person name="Fei Z."/>
            <person name="Jiao C."/>
            <person name="Wang Q."/>
        </authorList>
    </citation>
    <scope>NUCLEOTIDE SEQUENCE [LARGE SCALE GENOMIC DNA]</scope>
    <source>
        <strain evidence="8">cv. Varoflay</strain>
    </source>
</reference>
<dbReference type="InterPro" id="IPR036412">
    <property type="entry name" value="HAD-like_sf"/>
</dbReference>
<comment type="catalytic activity">
    <reaction evidence="6">
        <text>O-phospho-L-threonyl-[protein] + H2O = L-threonyl-[protein] + phosphate</text>
        <dbReference type="Rhea" id="RHEA:47004"/>
        <dbReference type="Rhea" id="RHEA-COMP:11060"/>
        <dbReference type="Rhea" id="RHEA-COMP:11605"/>
        <dbReference type="ChEBI" id="CHEBI:15377"/>
        <dbReference type="ChEBI" id="CHEBI:30013"/>
        <dbReference type="ChEBI" id="CHEBI:43474"/>
        <dbReference type="ChEBI" id="CHEBI:61977"/>
        <dbReference type="EC" id="3.1.3.16"/>
    </reaction>
</comment>
<evidence type="ECO:0000256" key="5">
    <source>
        <dbReference type="ARBA" id="ARBA00047761"/>
    </source>
</evidence>
<organism evidence="8 9">
    <name type="scientific">Spinacia oleracea</name>
    <name type="common">Spinach</name>
    <dbReference type="NCBI Taxonomy" id="3562"/>
    <lineage>
        <taxon>Eukaryota</taxon>
        <taxon>Viridiplantae</taxon>
        <taxon>Streptophyta</taxon>
        <taxon>Embryophyta</taxon>
        <taxon>Tracheophyta</taxon>
        <taxon>Spermatophyta</taxon>
        <taxon>Magnoliopsida</taxon>
        <taxon>eudicotyledons</taxon>
        <taxon>Gunneridae</taxon>
        <taxon>Pentapetalae</taxon>
        <taxon>Caryophyllales</taxon>
        <taxon>Chenopodiaceae</taxon>
        <taxon>Chenopodioideae</taxon>
        <taxon>Anserineae</taxon>
        <taxon>Spinacia</taxon>
    </lineage>
</organism>
<feature type="domain" description="FCP1 homology" evidence="7">
    <location>
        <begin position="47"/>
        <end position="218"/>
    </location>
</feature>
<evidence type="ECO:0000256" key="2">
    <source>
        <dbReference type="ARBA" id="ARBA00013081"/>
    </source>
</evidence>
<evidence type="ECO:0000256" key="1">
    <source>
        <dbReference type="ARBA" id="ARBA00004123"/>
    </source>
</evidence>
<evidence type="ECO:0000313" key="9">
    <source>
        <dbReference type="RefSeq" id="XP_021866774.2"/>
    </source>
</evidence>
<dbReference type="KEGG" id="soe:110805472"/>
<evidence type="ECO:0000313" key="8">
    <source>
        <dbReference type="Proteomes" id="UP000813463"/>
    </source>
</evidence>
<proteinExistence type="predicted"/>
<dbReference type="RefSeq" id="XP_021866774.2">
    <property type="nucleotide sequence ID" value="XM_022011082.2"/>
</dbReference>
<dbReference type="GeneID" id="110805472"/>
<evidence type="ECO:0000259" key="7">
    <source>
        <dbReference type="PROSITE" id="PS50969"/>
    </source>
</evidence>
<evidence type="ECO:0000256" key="3">
    <source>
        <dbReference type="ARBA" id="ARBA00022801"/>
    </source>
</evidence>
<keyword evidence="8" id="KW-1185">Reference proteome</keyword>
<sequence length="272" mass="31542">MNSLFSSLRSKNKAEAAAGYHPPPPPPLKAVVAEVISPNLKLKDSLMQRKKLCLVVNLDNTLLDTIDWCDFTRYDNDYFCFSGVQRFYKQGRMINLFDLKIRVKLRPYILSLLEHLQSLYDVILYSRHSPAFLDLIRPMIDPDGTNNLDLISAEEIWKTDRVKAFLSNPEMVVILDDTEKGWKKYSKNVIKVSLYPYFVKNGNTKKINKSVWESWTEMKGNECEEGGELHRISSRLGGIHTMFFQPHFDFQDVRQIIQNLRSKHALDTFHPG</sequence>
<keyword evidence="3" id="KW-0378">Hydrolase</keyword>
<dbReference type="PROSITE" id="PS50969">
    <property type="entry name" value="FCP1"/>
    <property type="match status" value="1"/>
</dbReference>
<accession>A0A9R0JF46</accession>
<dbReference type="SUPFAM" id="SSF56784">
    <property type="entry name" value="HAD-like"/>
    <property type="match status" value="1"/>
</dbReference>
<comment type="catalytic activity">
    <reaction evidence="5">
        <text>O-phospho-L-seryl-[protein] + H2O = L-seryl-[protein] + phosphate</text>
        <dbReference type="Rhea" id="RHEA:20629"/>
        <dbReference type="Rhea" id="RHEA-COMP:9863"/>
        <dbReference type="Rhea" id="RHEA-COMP:11604"/>
        <dbReference type="ChEBI" id="CHEBI:15377"/>
        <dbReference type="ChEBI" id="CHEBI:29999"/>
        <dbReference type="ChEBI" id="CHEBI:43474"/>
        <dbReference type="ChEBI" id="CHEBI:83421"/>
        <dbReference type="EC" id="3.1.3.16"/>
    </reaction>
</comment>
<dbReference type="GO" id="GO:0005634">
    <property type="term" value="C:nucleus"/>
    <property type="evidence" value="ECO:0007669"/>
    <property type="project" value="UniProtKB-SubCell"/>
</dbReference>
<dbReference type="SMART" id="SM00577">
    <property type="entry name" value="CPDc"/>
    <property type="match status" value="1"/>
</dbReference>
<dbReference type="EC" id="3.1.3.16" evidence="2"/>
<evidence type="ECO:0000256" key="4">
    <source>
        <dbReference type="ARBA" id="ARBA00023242"/>
    </source>
</evidence>
<dbReference type="Gene3D" id="3.40.50.1000">
    <property type="entry name" value="HAD superfamily/HAD-like"/>
    <property type="match status" value="1"/>
</dbReference>
<dbReference type="Pfam" id="PF03031">
    <property type="entry name" value="NIF"/>
    <property type="match status" value="1"/>
</dbReference>
<dbReference type="GO" id="GO:0008420">
    <property type="term" value="F:RNA polymerase II CTD heptapeptide repeat phosphatase activity"/>
    <property type="evidence" value="ECO:0000318"/>
    <property type="project" value="GO_Central"/>
</dbReference>
<comment type="subcellular location">
    <subcellularLocation>
        <location evidence="1">Nucleus</location>
    </subcellularLocation>
</comment>
<reference evidence="9" key="2">
    <citation type="submission" date="2025-08" db="UniProtKB">
        <authorList>
            <consortium name="RefSeq"/>
        </authorList>
    </citation>
    <scope>IDENTIFICATION</scope>
    <source>
        <tissue evidence="9">Leaf</tissue>
    </source>
</reference>
<keyword evidence="4" id="KW-0539">Nucleus</keyword>
<dbReference type="InterPro" id="IPR039189">
    <property type="entry name" value="Fcp1"/>
</dbReference>